<feature type="transmembrane region" description="Helical" evidence="1">
    <location>
        <begin position="12"/>
        <end position="30"/>
    </location>
</feature>
<keyword evidence="1" id="KW-0812">Transmembrane</keyword>
<reference evidence="2 3" key="1">
    <citation type="submission" date="2020-08" db="EMBL/GenBank/DDBJ databases">
        <title>Genomic Encyclopedia of Type Strains, Phase IV (KMG-IV): sequencing the most valuable type-strain genomes for metagenomic binning, comparative biology and taxonomic classification.</title>
        <authorList>
            <person name="Goeker M."/>
        </authorList>
    </citation>
    <scope>NUCLEOTIDE SEQUENCE [LARGE SCALE GENOMIC DNA]</scope>
    <source>
        <strain evidence="2 3">DSM 19512</strain>
    </source>
</reference>
<dbReference type="EMBL" id="JACIDH010000001">
    <property type="protein sequence ID" value="MBB3877696.1"/>
    <property type="molecule type" value="Genomic_DNA"/>
</dbReference>
<accession>A0A7W6F1H1</accession>
<evidence type="ECO:0000313" key="2">
    <source>
        <dbReference type="EMBL" id="MBB3877696.1"/>
    </source>
</evidence>
<name>A0A7W6F1H1_9SPHN</name>
<dbReference type="Proteomes" id="UP000538670">
    <property type="component" value="Unassembled WGS sequence"/>
</dbReference>
<protein>
    <recommendedName>
        <fullName evidence="4">DUF3429 domain-containing protein</fullName>
    </recommendedName>
</protein>
<dbReference type="Pfam" id="PF11911">
    <property type="entry name" value="DUF3429"/>
    <property type="match status" value="1"/>
</dbReference>
<feature type="transmembrane region" description="Helical" evidence="1">
    <location>
        <begin position="69"/>
        <end position="86"/>
    </location>
</feature>
<feature type="transmembrane region" description="Helical" evidence="1">
    <location>
        <begin position="92"/>
        <end position="109"/>
    </location>
</feature>
<dbReference type="RefSeq" id="WP_183949774.1">
    <property type="nucleotide sequence ID" value="NZ_JACIDH010000001.1"/>
</dbReference>
<keyword evidence="1" id="KW-1133">Transmembrane helix</keyword>
<feature type="transmembrane region" description="Helical" evidence="1">
    <location>
        <begin position="36"/>
        <end position="57"/>
    </location>
</feature>
<dbReference type="AlphaFoldDB" id="A0A7W6F1H1"/>
<sequence>MSHPALPAPVRLLGPAGILPQAICVAFALLWPEQRILAGIAGGLYAASILSFLGGLWWIEALMRGDQRAVPYVIAVLPSLIAWAALLAPLTGLSGMAGSLLLLGIVILMSPIADKSIGRLASDMPGWWRLRWGLSIGLGGLTLLLGAILA</sequence>
<comment type="caution">
    <text evidence="2">The sequence shown here is derived from an EMBL/GenBank/DDBJ whole genome shotgun (WGS) entry which is preliminary data.</text>
</comment>
<keyword evidence="3" id="KW-1185">Reference proteome</keyword>
<organism evidence="2 3">
    <name type="scientific">Sphingomonas pseudosanguinis</name>
    <dbReference type="NCBI Taxonomy" id="413712"/>
    <lineage>
        <taxon>Bacteria</taxon>
        <taxon>Pseudomonadati</taxon>
        <taxon>Pseudomonadota</taxon>
        <taxon>Alphaproteobacteria</taxon>
        <taxon>Sphingomonadales</taxon>
        <taxon>Sphingomonadaceae</taxon>
        <taxon>Sphingomonas</taxon>
    </lineage>
</organism>
<feature type="transmembrane region" description="Helical" evidence="1">
    <location>
        <begin position="130"/>
        <end position="149"/>
    </location>
</feature>
<dbReference type="InterPro" id="IPR021836">
    <property type="entry name" value="DUF3429"/>
</dbReference>
<evidence type="ECO:0000313" key="3">
    <source>
        <dbReference type="Proteomes" id="UP000538670"/>
    </source>
</evidence>
<proteinExistence type="predicted"/>
<evidence type="ECO:0000256" key="1">
    <source>
        <dbReference type="SAM" id="Phobius"/>
    </source>
</evidence>
<gene>
    <name evidence="2" type="ORF">GGR48_000099</name>
</gene>
<keyword evidence="1" id="KW-0472">Membrane</keyword>
<evidence type="ECO:0008006" key="4">
    <source>
        <dbReference type="Google" id="ProtNLM"/>
    </source>
</evidence>